<name>A0ABR0UM61_REHGL</name>
<dbReference type="EMBL" id="JABTTQ020002564">
    <property type="protein sequence ID" value="KAK6123376.1"/>
    <property type="molecule type" value="Genomic_DNA"/>
</dbReference>
<evidence type="ECO:0000313" key="2">
    <source>
        <dbReference type="Proteomes" id="UP001318860"/>
    </source>
</evidence>
<gene>
    <name evidence="1" type="ORF">DH2020_042877</name>
</gene>
<accession>A0ABR0UM61</accession>
<evidence type="ECO:0000313" key="1">
    <source>
        <dbReference type="EMBL" id="KAK6123376.1"/>
    </source>
</evidence>
<organism evidence="1 2">
    <name type="scientific">Rehmannia glutinosa</name>
    <name type="common">Chinese foxglove</name>
    <dbReference type="NCBI Taxonomy" id="99300"/>
    <lineage>
        <taxon>Eukaryota</taxon>
        <taxon>Viridiplantae</taxon>
        <taxon>Streptophyta</taxon>
        <taxon>Embryophyta</taxon>
        <taxon>Tracheophyta</taxon>
        <taxon>Spermatophyta</taxon>
        <taxon>Magnoliopsida</taxon>
        <taxon>eudicotyledons</taxon>
        <taxon>Gunneridae</taxon>
        <taxon>Pentapetalae</taxon>
        <taxon>asterids</taxon>
        <taxon>lamiids</taxon>
        <taxon>Lamiales</taxon>
        <taxon>Orobanchaceae</taxon>
        <taxon>Rehmannieae</taxon>
        <taxon>Rehmannia</taxon>
    </lineage>
</organism>
<dbReference type="Proteomes" id="UP001318860">
    <property type="component" value="Unassembled WGS sequence"/>
</dbReference>
<proteinExistence type="predicted"/>
<sequence>MPRREVFQYTPCAHRTIPLTIGGKHIARLSSSCYNETEWEIPDNIKEMIVLPPIVDNERDMPRTRNQIIRQMLQPIGWTIEEEEWLYEYLNRYTAFIILSIQSEWNSLLRLAAFDLGAHFKKHFSLGRIKCRPVDLSNEHGYHLDNPFTSILVYDGDVPLCFDPLPRDYLFRMLVNWEPAEESYLFKMLDCSLSASRECQRHDESIEEKEFRTTGFQYYDIAYNVFKTHNAAQIDFSDVPGYHINNPVVIDSESSSEDVSVGSNSVV</sequence>
<reference evidence="1 2" key="1">
    <citation type="journal article" date="2021" name="Comput. Struct. Biotechnol. J.">
        <title>De novo genome assembly of the potent medicinal plant Rehmannia glutinosa using nanopore technology.</title>
        <authorList>
            <person name="Ma L."/>
            <person name="Dong C."/>
            <person name="Song C."/>
            <person name="Wang X."/>
            <person name="Zheng X."/>
            <person name="Niu Y."/>
            <person name="Chen S."/>
            <person name="Feng W."/>
        </authorList>
    </citation>
    <scope>NUCLEOTIDE SEQUENCE [LARGE SCALE GENOMIC DNA]</scope>
    <source>
        <strain evidence="1">DH-2019</strain>
    </source>
</reference>
<protein>
    <submittedName>
        <fullName evidence="1">Uncharacterized protein</fullName>
    </submittedName>
</protein>
<comment type="caution">
    <text evidence="1">The sequence shown here is derived from an EMBL/GenBank/DDBJ whole genome shotgun (WGS) entry which is preliminary data.</text>
</comment>
<keyword evidence="2" id="KW-1185">Reference proteome</keyword>